<comment type="caution">
    <text evidence="2">The sequence shown here is derived from an EMBL/GenBank/DDBJ whole genome shotgun (WGS) entry which is preliminary data.</text>
</comment>
<evidence type="ECO:0000313" key="2">
    <source>
        <dbReference type="EMBL" id="GAA3614954.1"/>
    </source>
</evidence>
<accession>A0ABP6ZMZ0</accession>
<dbReference type="InterPro" id="IPR006059">
    <property type="entry name" value="SBP"/>
</dbReference>
<evidence type="ECO:0000256" key="1">
    <source>
        <dbReference type="SAM" id="SignalP"/>
    </source>
</evidence>
<reference evidence="3" key="1">
    <citation type="journal article" date="2019" name="Int. J. Syst. Evol. Microbiol.">
        <title>The Global Catalogue of Microorganisms (GCM) 10K type strain sequencing project: providing services to taxonomists for standard genome sequencing and annotation.</title>
        <authorList>
            <consortium name="The Broad Institute Genomics Platform"/>
            <consortium name="The Broad Institute Genome Sequencing Center for Infectious Disease"/>
            <person name="Wu L."/>
            <person name="Ma J."/>
        </authorList>
    </citation>
    <scope>NUCLEOTIDE SEQUENCE [LARGE SCALE GENOMIC DNA]</scope>
    <source>
        <strain evidence="3">JCM 16929</strain>
    </source>
</reference>
<dbReference type="Proteomes" id="UP001501490">
    <property type="component" value="Unassembled WGS sequence"/>
</dbReference>
<keyword evidence="3" id="KW-1185">Reference proteome</keyword>
<gene>
    <name evidence="2" type="ORF">GCM10022236_16100</name>
</gene>
<name>A0ABP6ZMZ0_9ACTN</name>
<dbReference type="PANTHER" id="PTHR43649">
    <property type="entry name" value="ARABINOSE-BINDING PROTEIN-RELATED"/>
    <property type="match status" value="1"/>
</dbReference>
<dbReference type="SUPFAM" id="SSF53850">
    <property type="entry name" value="Periplasmic binding protein-like II"/>
    <property type="match status" value="1"/>
</dbReference>
<feature type="signal peptide" evidence="1">
    <location>
        <begin position="1"/>
        <end position="24"/>
    </location>
</feature>
<organism evidence="2 3">
    <name type="scientific">Microlunatus ginsengisoli</name>
    <dbReference type="NCBI Taxonomy" id="363863"/>
    <lineage>
        <taxon>Bacteria</taxon>
        <taxon>Bacillati</taxon>
        <taxon>Actinomycetota</taxon>
        <taxon>Actinomycetes</taxon>
        <taxon>Propionibacteriales</taxon>
        <taxon>Propionibacteriaceae</taxon>
        <taxon>Microlunatus</taxon>
    </lineage>
</organism>
<dbReference type="EMBL" id="BAABAB010000010">
    <property type="protein sequence ID" value="GAA3614954.1"/>
    <property type="molecule type" value="Genomic_DNA"/>
</dbReference>
<protein>
    <submittedName>
        <fullName evidence="2">ABC transporter substrate-binding protein</fullName>
    </submittedName>
</protein>
<feature type="chain" id="PRO_5045785992" evidence="1">
    <location>
        <begin position="25"/>
        <end position="427"/>
    </location>
</feature>
<dbReference type="PANTHER" id="PTHR43649:SF32">
    <property type="entry name" value="SUGAR BINDING SECRETED PROTEIN"/>
    <property type="match status" value="1"/>
</dbReference>
<dbReference type="Pfam" id="PF13416">
    <property type="entry name" value="SBP_bac_8"/>
    <property type="match status" value="1"/>
</dbReference>
<dbReference type="Gene3D" id="3.40.190.10">
    <property type="entry name" value="Periplasmic binding protein-like II"/>
    <property type="match status" value="1"/>
</dbReference>
<evidence type="ECO:0000313" key="3">
    <source>
        <dbReference type="Proteomes" id="UP001501490"/>
    </source>
</evidence>
<dbReference type="PROSITE" id="PS51257">
    <property type="entry name" value="PROKAR_LIPOPROTEIN"/>
    <property type="match status" value="1"/>
</dbReference>
<sequence>MKARTIAAAALTACVALLATACNAGSTPSGGSTEDTKTFDFWSFSGINQKASVQEYKAKHPDVTVNLTEVGSSVETAQALTTALAGGKVPDLVLIQGDDLPKFMMNPGNFKDLRDFGAGDITGNYLDWVMAQSTGADGEVVGIPTDVGGMAMSYRVDKFKAAGLPTDPAEVSKLWPTWQDYLKVAKAYTAKTGEPFLDNASTTVFYQAVNQVSQKYYDNSTREPIYATNPEVRAAFDLGIEAATSGTTAKQGSFTTGWSAGLANADFATVATPSWMLGSIKSNAPKTDGKWDIAVIPGGGKGNWGGSYLAIPAGAKNPVAAWNYIKEMQAPDSQLAHFLDSGSLPTTPSVFTDPKLLAKTDPFFSDAPIGKIFTESVDGLKPFYIGPDSSTIGAEFQNSINNVEAGKGDPSTAFDTAVQNIKTALGG</sequence>
<dbReference type="InterPro" id="IPR050490">
    <property type="entry name" value="Bact_solute-bd_prot1"/>
</dbReference>
<dbReference type="RefSeq" id="WP_344803190.1">
    <property type="nucleotide sequence ID" value="NZ_BAABAB010000010.1"/>
</dbReference>
<proteinExistence type="predicted"/>
<keyword evidence="1" id="KW-0732">Signal</keyword>